<protein>
    <submittedName>
        <fullName evidence="2">Uncharacterized protein</fullName>
    </submittedName>
</protein>
<accession>A0A401P995</accession>
<evidence type="ECO:0000313" key="2">
    <source>
        <dbReference type="EMBL" id="GCB69699.1"/>
    </source>
</evidence>
<feature type="region of interest" description="Disordered" evidence="1">
    <location>
        <begin position="79"/>
        <end position="100"/>
    </location>
</feature>
<keyword evidence="3" id="KW-1185">Reference proteome</keyword>
<dbReference type="EMBL" id="BFAA01003227">
    <property type="protein sequence ID" value="GCB69699.1"/>
    <property type="molecule type" value="Genomic_DNA"/>
</dbReference>
<sequence length="132" mass="14947">MLKANVMYDLAERQCVQNSFKLVLETDGEIATELCKEARYRNGDDLAKFADFIVVQFFKVMAIFKKAGGESAGADSQLLLTGSEEQSVDQRERPRRQTTSGDMFWSPEYLRYIELELLFTDALMGNLVNATS</sequence>
<dbReference type="Proteomes" id="UP000288216">
    <property type="component" value="Unassembled WGS sequence"/>
</dbReference>
<dbReference type="AlphaFoldDB" id="A0A401P995"/>
<evidence type="ECO:0000256" key="1">
    <source>
        <dbReference type="SAM" id="MobiDB-lite"/>
    </source>
</evidence>
<comment type="caution">
    <text evidence="2">The sequence shown here is derived from an EMBL/GenBank/DDBJ whole genome shotgun (WGS) entry which is preliminary data.</text>
</comment>
<gene>
    <name evidence="2" type="ORF">scyTo_0008437</name>
</gene>
<organism evidence="2 3">
    <name type="scientific">Scyliorhinus torazame</name>
    <name type="common">Cloudy catshark</name>
    <name type="synonym">Catulus torazame</name>
    <dbReference type="NCBI Taxonomy" id="75743"/>
    <lineage>
        <taxon>Eukaryota</taxon>
        <taxon>Metazoa</taxon>
        <taxon>Chordata</taxon>
        <taxon>Craniata</taxon>
        <taxon>Vertebrata</taxon>
        <taxon>Chondrichthyes</taxon>
        <taxon>Elasmobranchii</taxon>
        <taxon>Galeomorphii</taxon>
        <taxon>Galeoidea</taxon>
        <taxon>Carcharhiniformes</taxon>
        <taxon>Scyliorhinidae</taxon>
        <taxon>Scyliorhinus</taxon>
    </lineage>
</organism>
<evidence type="ECO:0000313" key="3">
    <source>
        <dbReference type="Proteomes" id="UP000288216"/>
    </source>
</evidence>
<proteinExistence type="predicted"/>
<reference evidence="2 3" key="1">
    <citation type="journal article" date="2018" name="Nat. Ecol. Evol.">
        <title>Shark genomes provide insights into elasmobranch evolution and the origin of vertebrates.</title>
        <authorList>
            <person name="Hara Y"/>
            <person name="Yamaguchi K"/>
            <person name="Onimaru K"/>
            <person name="Kadota M"/>
            <person name="Koyanagi M"/>
            <person name="Keeley SD"/>
            <person name="Tatsumi K"/>
            <person name="Tanaka K"/>
            <person name="Motone F"/>
            <person name="Kageyama Y"/>
            <person name="Nozu R"/>
            <person name="Adachi N"/>
            <person name="Nishimura O"/>
            <person name="Nakagawa R"/>
            <person name="Tanegashima C"/>
            <person name="Kiyatake I"/>
            <person name="Matsumoto R"/>
            <person name="Murakumo K"/>
            <person name="Nishida K"/>
            <person name="Terakita A"/>
            <person name="Kuratani S"/>
            <person name="Sato K"/>
            <person name="Hyodo S Kuraku.S."/>
        </authorList>
    </citation>
    <scope>NUCLEOTIDE SEQUENCE [LARGE SCALE GENOMIC DNA]</scope>
</reference>
<name>A0A401P995_SCYTO</name>